<keyword evidence="3" id="KW-1185">Reference proteome</keyword>
<evidence type="ECO:0000313" key="2">
    <source>
        <dbReference type="EMBL" id="ERJ89643.1"/>
    </source>
</evidence>
<comment type="caution">
    <text evidence="2">The sequence shown here is derived from an EMBL/GenBank/DDBJ whole genome shotgun (WGS) entry which is preliminary data.</text>
</comment>
<feature type="region of interest" description="Disordered" evidence="1">
    <location>
        <begin position="94"/>
        <end position="138"/>
    </location>
</feature>
<dbReference type="Proteomes" id="UP000016662">
    <property type="component" value="Unassembled WGS sequence"/>
</dbReference>
<protein>
    <submittedName>
        <fullName evidence="2">Uncharacterized protein</fullName>
    </submittedName>
</protein>
<accession>U2LRA7</accession>
<organism evidence="2 3">
    <name type="scientific">Ruminococcus callidus ATCC 27760</name>
    <dbReference type="NCBI Taxonomy" id="411473"/>
    <lineage>
        <taxon>Bacteria</taxon>
        <taxon>Bacillati</taxon>
        <taxon>Bacillota</taxon>
        <taxon>Clostridia</taxon>
        <taxon>Eubacteriales</taxon>
        <taxon>Oscillospiraceae</taxon>
        <taxon>Ruminococcus</taxon>
    </lineage>
</organism>
<dbReference type="PATRIC" id="fig|411473.3.peg.2465"/>
<evidence type="ECO:0000313" key="3">
    <source>
        <dbReference type="Proteomes" id="UP000016662"/>
    </source>
</evidence>
<dbReference type="EMBL" id="AWVF01000376">
    <property type="protein sequence ID" value="ERJ89643.1"/>
    <property type="molecule type" value="Genomic_DNA"/>
</dbReference>
<evidence type="ECO:0000256" key="1">
    <source>
        <dbReference type="SAM" id="MobiDB-lite"/>
    </source>
</evidence>
<proteinExistence type="predicted"/>
<dbReference type="AlphaFoldDB" id="U2LRA7"/>
<reference evidence="2 3" key="1">
    <citation type="submission" date="2013-07" db="EMBL/GenBank/DDBJ databases">
        <authorList>
            <person name="Weinstock G."/>
            <person name="Sodergren E."/>
            <person name="Wylie T."/>
            <person name="Fulton L."/>
            <person name="Fulton R."/>
            <person name="Fronick C."/>
            <person name="O'Laughlin M."/>
            <person name="Godfrey J."/>
            <person name="Miner T."/>
            <person name="Herter B."/>
            <person name="Appelbaum E."/>
            <person name="Cordes M."/>
            <person name="Lek S."/>
            <person name="Wollam A."/>
            <person name="Pepin K.H."/>
            <person name="Palsikar V.B."/>
            <person name="Mitreva M."/>
            <person name="Wilson R.K."/>
        </authorList>
    </citation>
    <scope>NUCLEOTIDE SEQUENCE [LARGE SCALE GENOMIC DNA]</scope>
    <source>
        <strain evidence="2 3">ATCC 27760</strain>
    </source>
</reference>
<sequence>MVSEKRGIDMKGTIIAAMVAAAAAASAATIYALKKAHDKRLEAACNCDDLPEGGCTNDDECSCCDEPENKEDTENTAEAAGCCCADGICSIDSEDDEADQPTTVHMPEEEPADDAKPEQDDSADNAEKTIPISSGDED</sequence>
<dbReference type="HOGENOM" id="CLU_1853760_0_0_9"/>
<name>U2LRA7_9FIRM</name>
<gene>
    <name evidence="2" type="ORF">RUMCAL_02933</name>
</gene>